<dbReference type="EMBL" id="CP012949">
    <property type="protein sequence ID" value="ANB09606.1"/>
    <property type="molecule type" value="Genomic_DNA"/>
</dbReference>
<reference evidence="3 4" key="2">
    <citation type="journal article" date="2016" name="Genome Announc.">
        <title>Complete Genome Sequence of Streptomyces ambofaciens DSM 40697, a Paradigm for Genome Plasticity Studies.</title>
        <authorList>
            <person name="Thibessard A."/>
            <person name="Leblond P."/>
        </authorList>
    </citation>
    <scope>NUCLEOTIDE SEQUENCE [LARGE SCALE GENOMIC DNA]</scope>
    <source>
        <strain evidence="3 4">DSM 40697</strain>
    </source>
</reference>
<feature type="region of interest" description="Disordered" evidence="1">
    <location>
        <begin position="24"/>
        <end position="43"/>
    </location>
</feature>
<dbReference type="Proteomes" id="UP000076720">
    <property type="component" value="Chromosome"/>
</dbReference>
<evidence type="ECO:0000256" key="1">
    <source>
        <dbReference type="SAM" id="MobiDB-lite"/>
    </source>
</evidence>
<sequence length="171" mass="18999">MNLAPLGIRLTLVDHGASACGRTYRSRSGGFVDRPGSRPGDRQEKYPTLFEIEVNRNLPPLDRYATLAHELGHLFCGHLGPGPEDAWPDRLSHRPAEDHARNEVEAESIAYMVLKRLDPTVRMGDYITGHLGPGRQVPETVALNLTFKAAGLIIDMGKRRISASRLRKPKK</sequence>
<gene>
    <name evidence="3" type="ORF">SAM40697_5650</name>
</gene>
<proteinExistence type="predicted"/>
<reference evidence="4" key="1">
    <citation type="submission" date="2015-10" db="EMBL/GenBank/DDBJ databases">
        <title>Complete genome sequence of Streptomyces ambofaciens DSM 40697.</title>
        <authorList>
            <person name="Thibessard A."/>
            <person name="Leblond P."/>
        </authorList>
    </citation>
    <scope>NUCLEOTIDE SEQUENCE [LARGE SCALE GENOMIC DNA]</scope>
    <source>
        <strain evidence="4">DSM 40697</strain>
    </source>
</reference>
<dbReference type="InterPro" id="IPR010359">
    <property type="entry name" value="IrrE_HExxH"/>
</dbReference>
<keyword evidence="4" id="KW-1185">Reference proteome</keyword>
<protein>
    <recommendedName>
        <fullName evidence="2">IrrE N-terminal-like domain-containing protein</fullName>
    </recommendedName>
</protein>
<dbReference type="RefSeq" id="WP_063483620.1">
    <property type="nucleotide sequence ID" value="NZ_CP012949.1"/>
</dbReference>
<evidence type="ECO:0000259" key="2">
    <source>
        <dbReference type="Pfam" id="PF06114"/>
    </source>
</evidence>
<dbReference type="Pfam" id="PF06114">
    <property type="entry name" value="Peptidase_M78"/>
    <property type="match status" value="1"/>
</dbReference>
<organism evidence="3 4">
    <name type="scientific">Streptomyces ambofaciens</name>
    <dbReference type="NCBI Taxonomy" id="1889"/>
    <lineage>
        <taxon>Bacteria</taxon>
        <taxon>Bacillati</taxon>
        <taxon>Actinomycetota</taxon>
        <taxon>Actinomycetes</taxon>
        <taxon>Kitasatosporales</taxon>
        <taxon>Streptomycetaceae</taxon>
        <taxon>Streptomyces</taxon>
    </lineage>
</organism>
<evidence type="ECO:0000313" key="4">
    <source>
        <dbReference type="Proteomes" id="UP000076720"/>
    </source>
</evidence>
<accession>A0ABN4PE16</accession>
<evidence type="ECO:0000313" key="3">
    <source>
        <dbReference type="EMBL" id="ANB09606.1"/>
    </source>
</evidence>
<name>A0ABN4PE16_STRAM</name>
<feature type="domain" description="IrrE N-terminal-like" evidence="2">
    <location>
        <begin position="52"/>
        <end position="114"/>
    </location>
</feature>